<feature type="region of interest" description="Disordered" evidence="1">
    <location>
        <begin position="276"/>
        <end position="522"/>
    </location>
</feature>
<evidence type="ECO:0000313" key="3">
    <source>
        <dbReference type="Proteomes" id="UP000276215"/>
    </source>
</evidence>
<feature type="region of interest" description="Disordered" evidence="1">
    <location>
        <begin position="183"/>
        <end position="207"/>
    </location>
</feature>
<protein>
    <submittedName>
        <fullName evidence="2">Uncharacterized protein</fullName>
    </submittedName>
</protein>
<gene>
    <name evidence="2" type="ORF">L873DRAFT_1792733</name>
</gene>
<feature type="compositionally biased region" description="Pro residues" evidence="1">
    <location>
        <begin position="597"/>
        <end position="606"/>
    </location>
</feature>
<feature type="compositionally biased region" description="Basic and acidic residues" evidence="1">
    <location>
        <begin position="461"/>
        <end position="470"/>
    </location>
</feature>
<dbReference type="Proteomes" id="UP000276215">
    <property type="component" value="Unassembled WGS sequence"/>
</dbReference>
<dbReference type="EMBL" id="ML120433">
    <property type="protein sequence ID" value="RPA94828.1"/>
    <property type="molecule type" value="Genomic_DNA"/>
</dbReference>
<feature type="compositionally biased region" description="Basic and acidic residues" evidence="1">
    <location>
        <begin position="883"/>
        <end position="898"/>
    </location>
</feature>
<feature type="region of interest" description="Disordered" evidence="1">
    <location>
        <begin position="1027"/>
        <end position="1068"/>
    </location>
</feature>
<sequence>MYRSLILGPEPLKLRSRDRKSSHTQERVDALAHTLTRIFLPGRCETTTCRERYDDFVRSIEGCEWSNAKTWVKSIENNRHELSYLYSTFHHRAPDAIVAIRMERWIARVFGGKLEDLMFVDKDRTRTQHSRTQTIPLWEQVPAIHPTLMDEMRTKTQPVQTSSHPRHNLMRPPGPVRWAAWGPHQSSNQPLQHTSHAPRQFPASRSLNTTYPSLYSQQAQQAPISYNRPHFRNQSIARPPTNDNSGEGTNTTLRATLGHESQGPFLRKAKSAVFSGSIGTSDPEAPQRSHPVAPPSRVVIPNPSGRTTPPHKRGVAQERKQTYSEVSQKKVPNKIDSSGSSVKGEGKDGSLTPKGSDLSDRRQPNLRPIKSEGSLPHKPPAPGIGRGKPREPPNRRNEVPLTVGPKIDKTPPPITWSSVVKGSPLSKPAKESQITPSKPPKPTGITQYTKSAQSKPQTPSKPHEQIKTAKEAQVNLLVETDPAESQSAKKTQKELHPPTRAGENIEPIREQRGKPLGSPWFTNVPQVVPNSAEIALTSPTPAEVFRSTKETQAKTYSPPCAVSSSQSPEKQAKLPKTPTSRQADLSDVVKHIQVVPATPPAPPRTPQPASLPSEPSTPLRQAIKPQKTGDEAPRRTVDTQLSALAPPFEPISRLRGPTLNNSEQEGISALWPTGLTDSKPTLPSRDPKVLTLTESFYRTPQFSAYLNKSYRYLLLQENLLRIQYFKIKGVFEDEWAHISPIHREAVATRALSNLAEMRDTVQFGEDRIEDMLWRLGLKGQGRGVNLQEQLLRWRAEYCFEMDPKAIGSSPFWLFSIIGWIIGGEPPLQEAFIPAPFEAVPGDQKGDVPGNPIQCNSGCPKDCPNCGSEVDSDGSSTGTVTQREQNDKHKSEPLSERPLGHTRGVPRSISTQSLPTLPLEELKTSEDLFAESFPPLPSRPISEGLLPPLEDVRLMSNEMLDPIFHHGSRPEEWHTAHRGASQFMKLVQIDKALFYCQFIEEILLIVDSIRRERVWYRLPTITDWNDGGSAPMDNTDHERGRHFGGSSSSLRYRSPSPEGGINTEDQSGEEAFRTAEIEKVVAAERERVLAFVRETQRTADHFVLGITLVYDKTGEPVEDAHDGGLWGIPLKHEEERPVYEQNEKLRIFQEG</sequence>
<feature type="compositionally biased region" description="Low complexity" evidence="1">
    <location>
        <begin position="1045"/>
        <end position="1056"/>
    </location>
</feature>
<name>A0A3N4JCX1_9PEZI</name>
<evidence type="ECO:0000313" key="2">
    <source>
        <dbReference type="EMBL" id="RPA94828.1"/>
    </source>
</evidence>
<proteinExistence type="predicted"/>
<feature type="compositionally biased region" description="Basic and acidic residues" evidence="1">
    <location>
        <begin position="388"/>
        <end position="398"/>
    </location>
</feature>
<keyword evidence="3" id="KW-1185">Reference proteome</keyword>
<feature type="region of interest" description="Disordered" evidence="1">
    <location>
        <begin position="867"/>
        <end position="916"/>
    </location>
</feature>
<reference evidence="2 3" key="1">
    <citation type="journal article" date="2018" name="Nat. Ecol. Evol.">
        <title>Pezizomycetes genomes reveal the molecular basis of ectomycorrhizal truffle lifestyle.</title>
        <authorList>
            <person name="Murat C."/>
            <person name="Payen T."/>
            <person name="Noel B."/>
            <person name="Kuo A."/>
            <person name="Morin E."/>
            <person name="Chen J."/>
            <person name="Kohler A."/>
            <person name="Krizsan K."/>
            <person name="Balestrini R."/>
            <person name="Da Silva C."/>
            <person name="Montanini B."/>
            <person name="Hainaut M."/>
            <person name="Levati E."/>
            <person name="Barry K.W."/>
            <person name="Belfiori B."/>
            <person name="Cichocki N."/>
            <person name="Clum A."/>
            <person name="Dockter R.B."/>
            <person name="Fauchery L."/>
            <person name="Guy J."/>
            <person name="Iotti M."/>
            <person name="Le Tacon F."/>
            <person name="Lindquist E.A."/>
            <person name="Lipzen A."/>
            <person name="Malagnac F."/>
            <person name="Mello A."/>
            <person name="Molinier V."/>
            <person name="Miyauchi S."/>
            <person name="Poulain J."/>
            <person name="Riccioni C."/>
            <person name="Rubini A."/>
            <person name="Sitrit Y."/>
            <person name="Splivallo R."/>
            <person name="Traeger S."/>
            <person name="Wang M."/>
            <person name="Zifcakova L."/>
            <person name="Wipf D."/>
            <person name="Zambonelli A."/>
            <person name="Paolocci F."/>
            <person name="Nowrousian M."/>
            <person name="Ottonello S."/>
            <person name="Baldrian P."/>
            <person name="Spatafora J.W."/>
            <person name="Henrissat B."/>
            <person name="Nagy L.G."/>
            <person name="Aury J.M."/>
            <person name="Wincker P."/>
            <person name="Grigoriev I.V."/>
            <person name="Bonfante P."/>
            <person name="Martin F.M."/>
        </authorList>
    </citation>
    <scope>NUCLEOTIDE SEQUENCE [LARGE SCALE GENOMIC DNA]</scope>
    <source>
        <strain evidence="2 3">120613-1</strain>
    </source>
</reference>
<accession>A0A3N4JCX1</accession>
<feature type="compositionally biased region" description="Polar residues" evidence="1">
    <location>
        <begin position="872"/>
        <end position="882"/>
    </location>
</feature>
<feature type="region of interest" description="Disordered" evidence="1">
    <location>
        <begin position="231"/>
        <end position="252"/>
    </location>
</feature>
<dbReference type="AlphaFoldDB" id="A0A3N4JCX1"/>
<organism evidence="2 3">
    <name type="scientific">Choiromyces venosus 120613-1</name>
    <dbReference type="NCBI Taxonomy" id="1336337"/>
    <lineage>
        <taxon>Eukaryota</taxon>
        <taxon>Fungi</taxon>
        <taxon>Dikarya</taxon>
        <taxon>Ascomycota</taxon>
        <taxon>Pezizomycotina</taxon>
        <taxon>Pezizomycetes</taxon>
        <taxon>Pezizales</taxon>
        <taxon>Tuberaceae</taxon>
        <taxon>Choiromyces</taxon>
    </lineage>
</organism>
<feature type="compositionally biased region" description="Polar residues" evidence="1">
    <location>
        <begin position="232"/>
        <end position="252"/>
    </location>
</feature>
<dbReference type="OrthoDB" id="5326590at2759"/>
<feature type="compositionally biased region" description="Polar residues" evidence="1">
    <location>
        <begin position="184"/>
        <end position="207"/>
    </location>
</feature>
<evidence type="ECO:0000256" key="1">
    <source>
        <dbReference type="SAM" id="MobiDB-lite"/>
    </source>
</evidence>
<feature type="region of interest" description="Disordered" evidence="1">
    <location>
        <begin position="545"/>
        <end position="634"/>
    </location>
</feature>
<feature type="compositionally biased region" description="Polar residues" evidence="1">
    <location>
        <begin position="444"/>
        <end position="460"/>
    </location>
</feature>